<organism evidence="2 3">
    <name type="scientific">Acinetobacter puyangensis</name>
    <dbReference type="NCBI Taxonomy" id="1096779"/>
    <lineage>
        <taxon>Bacteria</taxon>
        <taxon>Pseudomonadati</taxon>
        <taxon>Pseudomonadota</taxon>
        <taxon>Gammaproteobacteria</taxon>
        <taxon>Moraxellales</taxon>
        <taxon>Moraxellaceae</taxon>
        <taxon>Acinetobacter</taxon>
    </lineage>
</organism>
<feature type="chain" id="PRO_5012557353" evidence="1">
    <location>
        <begin position="21"/>
        <end position="204"/>
    </location>
</feature>
<dbReference type="OrthoDB" id="9807574at2"/>
<dbReference type="Gene3D" id="2.40.160.20">
    <property type="match status" value="1"/>
</dbReference>
<dbReference type="GO" id="GO:0019867">
    <property type="term" value="C:outer membrane"/>
    <property type="evidence" value="ECO:0007669"/>
    <property type="project" value="InterPro"/>
</dbReference>
<keyword evidence="1" id="KW-0732">Signal</keyword>
<protein>
    <submittedName>
        <fullName evidence="2">Outer membrane protein</fullName>
    </submittedName>
</protein>
<proteinExistence type="predicted"/>
<dbReference type="RefSeq" id="WP_097080034.1">
    <property type="nucleotide sequence ID" value="NZ_BAABHT010000017.1"/>
</dbReference>
<gene>
    <name evidence="2" type="ORF">SAMN05421731_11033</name>
</gene>
<reference evidence="3" key="1">
    <citation type="submission" date="2016-09" db="EMBL/GenBank/DDBJ databases">
        <authorList>
            <person name="Varghese N."/>
            <person name="Submissions S."/>
        </authorList>
    </citation>
    <scope>NUCLEOTIDE SEQUENCE [LARGE SCALE GENOMIC DNA]</scope>
    <source>
        <strain evidence="3">ANC 4466</strain>
    </source>
</reference>
<dbReference type="AlphaFoldDB" id="A0A240ECK9"/>
<accession>A0A240ECK9</accession>
<name>A0A240ECK9_9GAMM</name>
<dbReference type="SUPFAM" id="SSF56925">
    <property type="entry name" value="OMPA-like"/>
    <property type="match status" value="1"/>
</dbReference>
<sequence>MLKKALITGLLVGMSSVAMAGPWTVKVGASVLVPDSDNGTLVGGAVHPDVSTEANFTPSIEYAFGETPWSVELLLAAPFKHDVKLPEVNSTATFKHLPPTITAKYNFKNSSRFTPYIGVGATIVVPWDEKVSGALAGAKLEADESYGVAGQVGFKFQPADAKNWGVYADVRYAQVESDLKLNGDKIGTLDVNPWIYTLGYSYNF</sequence>
<dbReference type="InterPro" id="IPR005618">
    <property type="entry name" value="OMPW"/>
</dbReference>
<evidence type="ECO:0000313" key="2">
    <source>
        <dbReference type="EMBL" id="SNX46286.1"/>
    </source>
</evidence>
<dbReference type="InterPro" id="IPR011250">
    <property type="entry name" value="OMP/PagP_B-barrel"/>
</dbReference>
<dbReference type="EMBL" id="OANT01000010">
    <property type="protein sequence ID" value="SNX46286.1"/>
    <property type="molecule type" value="Genomic_DNA"/>
</dbReference>
<keyword evidence="3" id="KW-1185">Reference proteome</keyword>
<dbReference type="Proteomes" id="UP000219042">
    <property type="component" value="Unassembled WGS sequence"/>
</dbReference>
<dbReference type="PANTHER" id="PTHR36920:SF1">
    <property type="entry name" value="OUTER MEMBRANE PROTEIN W"/>
    <property type="match status" value="1"/>
</dbReference>
<dbReference type="PANTHER" id="PTHR36920">
    <property type="match status" value="1"/>
</dbReference>
<evidence type="ECO:0000313" key="3">
    <source>
        <dbReference type="Proteomes" id="UP000219042"/>
    </source>
</evidence>
<evidence type="ECO:0000256" key="1">
    <source>
        <dbReference type="SAM" id="SignalP"/>
    </source>
</evidence>
<dbReference type="Pfam" id="PF03922">
    <property type="entry name" value="OmpW"/>
    <property type="match status" value="1"/>
</dbReference>
<feature type="signal peptide" evidence="1">
    <location>
        <begin position="1"/>
        <end position="20"/>
    </location>
</feature>
<dbReference type="GO" id="GO:0055085">
    <property type="term" value="P:transmembrane transport"/>
    <property type="evidence" value="ECO:0007669"/>
    <property type="project" value="TreeGrafter"/>
</dbReference>